<accession>A0A0F9JJJ8</accession>
<keyword evidence="4" id="KW-0520">NAD</keyword>
<dbReference type="PANTHER" id="PTHR11993:SF10">
    <property type="entry name" value="NADH DEHYDROGENASE [UBIQUINONE] IRON-SULFUR PROTEIN 2, MITOCHONDRIAL"/>
    <property type="match status" value="1"/>
</dbReference>
<evidence type="ECO:0000259" key="5">
    <source>
        <dbReference type="Pfam" id="PF00346"/>
    </source>
</evidence>
<dbReference type="AlphaFoldDB" id="A0A0F9JJJ8"/>
<evidence type="ECO:0000256" key="2">
    <source>
        <dbReference type="ARBA" id="ARBA00022448"/>
    </source>
</evidence>
<evidence type="ECO:0000256" key="3">
    <source>
        <dbReference type="ARBA" id="ARBA00022967"/>
    </source>
</evidence>
<dbReference type="PROSITE" id="PS00535">
    <property type="entry name" value="COMPLEX1_49K"/>
    <property type="match status" value="1"/>
</dbReference>
<dbReference type="PANTHER" id="PTHR11993">
    <property type="entry name" value="NADH-UBIQUINONE OXIDOREDUCTASE 49 KDA SUBUNIT"/>
    <property type="match status" value="1"/>
</dbReference>
<dbReference type="NCBIfam" id="TIGR01962">
    <property type="entry name" value="NuoD"/>
    <property type="match status" value="1"/>
</dbReference>
<evidence type="ECO:0000256" key="4">
    <source>
        <dbReference type="ARBA" id="ARBA00023027"/>
    </source>
</evidence>
<dbReference type="GO" id="GO:0016651">
    <property type="term" value="F:oxidoreductase activity, acting on NAD(P)H"/>
    <property type="evidence" value="ECO:0007669"/>
    <property type="project" value="InterPro"/>
</dbReference>
<dbReference type="HAMAP" id="MF_01358">
    <property type="entry name" value="NDH1_NuoD"/>
    <property type="match status" value="1"/>
</dbReference>
<dbReference type="InterPro" id="IPR014029">
    <property type="entry name" value="NADH_UbQ_OxRdtase_49kDa_CS"/>
</dbReference>
<feature type="domain" description="NADH-quinone oxidoreductase subunit D" evidence="5">
    <location>
        <begin position="128"/>
        <end position="442"/>
    </location>
</feature>
<dbReference type="EMBL" id="LAZR01016108">
    <property type="protein sequence ID" value="KKM05931.1"/>
    <property type="molecule type" value="Genomic_DNA"/>
</dbReference>
<organism evidence="6">
    <name type="scientific">marine sediment metagenome</name>
    <dbReference type="NCBI Taxonomy" id="412755"/>
    <lineage>
        <taxon>unclassified sequences</taxon>
        <taxon>metagenomes</taxon>
        <taxon>ecological metagenomes</taxon>
    </lineage>
</organism>
<dbReference type="Pfam" id="PF00346">
    <property type="entry name" value="Complex1_49kDa"/>
    <property type="match status" value="1"/>
</dbReference>
<dbReference type="NCBIfam" id="NF004739">
    <property type="entry name" value="PRK06075.1"/>
    <property type="match status" value="1"/>
</dbReference>
<evidence type="ECO:0000256" key="1">
    <source>
        <dbReference type="ARBA" id="ARBA00005769"/>
    </source>
</evidence>
<dbReference type="InterPro" id="IPR022885">
    <property type="entry name" value="NDH1_su_D/H"/>
</dbReference>
<dbReference type="GO" id="GO:0051287">
    <property type="term" value="F:NAD binding"/>
    <property type="evidence" value="ECO:0007669"/>
    <property type="project" value="InterPro"/>
</dbReference>
<dbReference type="InterPro" id="IPR001135">
    <property type="entry name" value="NADH_Q_OxRdtase_suD"/>
</dbReference>
<dbReference type="GO" id="GO:0048038">
    <property type="term" value="F:quinone binding"/>
    <property type="evidence" value="ECO:0007669"/>
    <property type="project" value="InterPro"/>
</dbReference>
<comment type="caution">
    <text evidence="6">The sequence shown here is derived from an EMBL/GenBank/DDBJ whole genome shotgun (WGS) entry which is preliminary data.</text>
</comment>
<sequence length="442" mass="50182">MTSRIQKEASKESLLLNMGPSHPAMHGTIRIMLELDGERILNSEVEVGYLHRGFEKICENRTYFNLLPYTDRMNYVSPLINNLGYVMTVEKMLGIEAPERAQYIRVIMSELSRISDHLTCLAAMAMECGAFTVFLYNVKAREYIWDVIEETTGARMTTSYIRIGGVRADLHPGYKAVLKKAIVETRKVLKDIRGLLDKNIIYLNRTRDVAVVSPETAISYGWTGPCLRSTGVNYDVRKASPYAAYDQLDFEVPLGERGDNFDRYMVRMNEMDQSLRIIEQAMEKMPRPSPSKLMVEALEPAEAIKASRTKRVEKEIKLSPNLEGSERGKYLDILGTGKKYVVPPKEDTYTSIEGIINHFKFFMRDHGIRPPKGEVYFSVEGGNGELGYYIVSDGTDRPYRLHLRAPCFHIVSALEEMIQGHYIADVIPTFGSTNMIGGELDR</sequence>
<proteinExistence type="inferred from homology"/>
<evidence type="ECO:0000313" key="6">
    <source>
        <dbReference type="EMBL" id="KKM05931.1"/>
    </source>
</evidence>
<protein>
    <recommendedName>
        <fullName evidence="5">NADH-quinone oxidoreductase subunit D domain-containing protein</fullName>
    </recommendedName>
</protein>
<keyword evidence="3" id="KW-1278">Translocase</keyword>
<dbReference type="Gene3D" id="1.10.645.10">
    <property type="entry name" value="Cytochrome-c3 Hydrogenase, chain B"/>
    <property type="match status" value="1"/>
</dbReference>
<name>A0A0F9JJJ8_9ZZZZ</name>
<keyword evidence="2" id="KW-0813">Transport</keyword>
<reference evidence="6" key="1">
    <citation type="journal article" date="2015" name="Nature">
        <title>Complex archaea that bridge the gap between prokaryotes and eukaryotes.</title>
        <authorList>
            <person name="Spang A."/>
            <person name="Saw J.H."/>
            <person name="Jorgensen S.L."/>
            <person name="Zaremba-Niedzwiedzka K."/>
            <person name="Martijn J."/>
            <person name="Lind A.E."/>
            <person name="van Eijk R."/>
            <person name="Schleper C."/>
            <person name="Guy L."/>
            <person name="Ettema T.J."/>
        </authorList>
    </citation>
    <scope>NUCLEOTIDE SEQUENCE</scope>
</reference>
<gene>
    <name evidence="6" type="ORF">LCGC14_1749110</name>
</gene>
<comment type="similarity">
    <text evidence="1">Belongs to the complex I 49 kDa subunit family.</text>
</comment>
<dbReference type="SUPFAM" id="SSF56762">
    <property type="entry name" value="HydB/Nqo4-like"/>
    <property type="match status" value="1"/>
</dbReference>
<dbReference type="InterPro" id="IPR029014">
    <property type="entry name" value="NiFe-Hase_large"/>
</dbReference>